<dbReference type="AlphaFoldDB" id="A0A1S6QHW0"/>
<accession>A0A1S6QHW0</accession>
<dbReference type="KEGG" id="lcu:PL11_004260"/>
<dbReference type="OrthoDB" id="2066274at2"/>
<keyword evidence="3" id="KW-1185">Reference proteome</keyword>
<proteinExistence type="predicted"/>
<dbReference type="EMBL" id="CP018906">
    <property type="protein sequence ID" value="AQW21191.1"/>
    <property type="molecule type" value="Genomic_DNA"/>
</dbReference>
<reference evidence="2 3" key="1">
    <citation type="journal article" date="2015" name="Genome Announc.">
        <title>Genome Sequence of Lactobacillus curieae CCTCC M 2011381T, a Novel Producer of Gamma-aminobutyric Acid.</title>
        <authorList>
            <person name="Wang Y."/>
            <person name="Wang Y."/>
            <person name="Lang C."/>
            <person name="Wei D."/>
            <person name="Xu P."/>
            <person name="Xie J."/>
        </authorList>
    </citation>
    <scope>NUCLEOTIDE SEQUENCE [LARGE SCALE GENOMIC DNA]</scope>
    <source>
        <strain evidence="2 3">CCTCC M 2011381</strain>
    </source>
</reference>
<sequence>MSLTIKEIADQLNVSKTAVRKHMDDKFRDTYTEKNGNKILITDSGVEELKKQFANSKSAESDNSENTKSEKKTAAASSSSKSTSKQAEKQSSVPAVNAEEYELLSEQLDEQTKQLKAKDKQIAELHQLLDQSQRLQLDVQNKLKQLESKTDQSKSIEGSSDDNIPNGYRPAGSQSRSTAYNAAGEEKRHWWQLWK</sequence>
<dbReference type="Proteomes" id="UP000030361">
    <property type="component" value="Chromosome"/>
</dbReference>
<feature type="region of interest" description="Disordered" evidence="1">
    <location>
        <begin position="146"/>
        <end position="195"/>
    </location>
</feature>
<feature type="region of interest" description="Disordered" evidence="1">
    <location>
        <begin position="52"/>
        <end position="98"/>
    </location>
</feature>
<evidence type="ECO:0000256" key="1">
    <source>
        <dbReference type="SAM" id="MobiDB-lite"/>
    </source>
</evidence>
<evidence type="ECO:0000313" key="3">
    <source>
        <dbReference type="Proteomes" id="UP000030361"/>
    </source>
</evidence>
<organism evidence="2 3">
    <name type="scientific">Lentilactobacillus curieae</name>
    <dbReference type="NCBI Taxonomy" id="1138822"/>
    <lineage>
        <taxon>Bacteria</taxon>
        <taxon>Bacillati</taxon>
        <taxon>Bacillota</taxon>
        <taxon>Bacilli</taxon>
        <taxon>Lactobacillales</taxon>
        <taxon>Lactobacillaceae</taxon>
        <taxon>Lentilactobacillus</taxon>
    </lineage>
</organism>
<name>A0A1S6QHW0_9LACO</name>
<feature type="compositionally biased region" description="Low complexity" evidence="1">
    <location>
        <begin position="74"/>
        <end position="92"/>
    </location>
</feature>
<gene>
    <name evidence="2" type="ORF">PL11_004260</name>
</gene>
<dbReference type="eggNOG" id="ENOG5030Z0H">
    <property type="taxonomic scope" value="Bacteria"/>
</dbReference>
<protein>
    <submittedName>
        <fullName evidence="2">Uncharacterized protein</fullName>
    </submittedName>
</protein>
<evidence type="ECO:0000313" key="2">
    <source>
        <dbReference type="EMBL" id="AQW21191.1"/>
    </source>
</evidence>
<dbReference type="RefSeq" id="WP_035166590.1">
    <property type="nucleotide sequence ID" value="NZ_CP018906.1"/>
</dbReference>